<dbReference type="Proteomes" id="UP000230078">
    <property type="component" value="Unassembled WGS sequence"/>
</dbReference>
<dbReference type="Pfam" id="PF00535">
    <property type="entry name" value="Glycos_transf_2"/>
    <property type="match status" value="1"/>
</dbReference>
<organism evidence="2 3">
    <name type="scientific">Candidatus Magasanikbacteria bacterium CG_4_10_14_0_2_um_filter_41_31</name>
    <dbReference type="NCBI Taxonomy" id="1974639"/>
    <lineage>
        <taxon>Bacteria</taxon>
        <taxon>Candidatus Magasanikiibacteriota</taxon>
    </lineage>
</organism>
<gene>
    <name evidence="2" type="ORF">COX83_01875</name>
</gene>
<sequence>MFLAIVPAYNESDRVGSVVRSLLSYVDTVLVVDDGSTDTTAKIARQAGATVLSHRLNRGQGAALETGHAYARKIGATHVLHFDADGQFSVGDIIPAREAMKQAKADVVFGSRYATEKHNLRVPWTKRVLLRPIGKIVDRLFGGVHLSDAHNGFRILNKKALECIHLSHSGMAHASEVPALVKKYGLRYIEVPVSVTYHEYGQGVSGGIRVVRDLVLGKFSK</sequence>
<dbReference type="GO" id="GO:0016740">
    <property type="term" value="F:transferase activity"/>
    <property type="evidence" value="ECO:0007669"/>
    <property type="project" value="UniProtKB-KW"/>
</dbReference>
<protein>
    <submittedName>
        <fullName evidence="2">Glycosyltransferase family 2 protein</fullName>
    </submittedName>
</protein>
<dbReference type="InterPro" id="IPR001173">
    <property type="entry name" value="Glyco_trans_2-like"/>
</dbReference>
<keyword evidence="2" id="KW-0808">Transferase</keyword>
<dbReference type="AlphaFoldDB" id="A0A2M7V4G6"/>
<evidence type="ECO:0000313" key="3">
    <source>
        <dbReference type="Proteomes" id="UP000230078"/>
    </source>
</evidence>
<dbReference type="InterPro" id="IPR029044">
    <property type="entry name" value="Nucleotide-diphossugar_trans"/>
</dbReference>
<dbReference type="EMBL" id="PFPI01000025">
    <property type="protein sequence ID" value="PIZ93450.1"/>
    <property type="molecule type" value="Genomic_DNA"/>
</dbReference>
<dbReference type="Gene3D" id="3.90.550.10">
    <property type="entry name" value="Spore Coat Polysaccharide Biosynthesis Protein SpsA, Chain A"/>
    <property type="match status" value="1"/>
</dbReference>
<evidence type="ECO:0000313" key="2">
    <source>
        <dbReference type="EMBL" id="PIZ93450.1"/>
    </source>
</evidence>
<accession>A0A2M7V4G6</accession>
<dbReference type="SUPFAM" id="SSF53448">
    <property type="entry name" value="Nucleotide-diphospho-sugar transferases"/>
    <property type="match status" value="1"/>
</dbReference>
<feature type="domain" description="Glycosyltransferase 2-like" evidence="1">
    <location>
        <begin position="5"/>
        <end position="164"/>
    </location>
</feature>
<dbReference type="PANTHER" id="PTHR48090">
    <property type="entry name" value="UNDECAPRENYL-PHOSPHATE 4-DEOXY-4-FORMAMIDO-L-ARABINOSE TRANSFERASE-RELATED"/>
    <property type="match status" value="1"/>
</dbReference>
<dbReference type="PANTHER" id="PTHR48090:SF7">
    <property type="entry name" value="RFBJ PROTEIN"/>
    <property type="match status" value="1"/>
</dbReference>
<comment type="caution">
    <text evidence="2">The sequence shown here is derived from an EMBL/GenBank/DDBJ whole genome shotgun (WGS) entry which is preliminary data.</text>
</comment>
<proteinExistence type="predicted"/>
<evidence type="ECO:0000259" key="1">
    <source>
        <dbReference type="Pfam" id="PF00535"/>
    </source>
</evidence>
<name>A0A2M7V4G6_9BACT</name>
<dbReference type="InterPro" id="IPR050256">
    <property type="entry name" value="Glycosyltransferase_2"/>
</dbReference>
<dbReference type="CDD" id="cd04179">
    <property type="entry name" value="DPM_DPG-synthase_like"/>
    <property type="match status" value="1"/>
</dbReference>
<reference evidence="3" key="1">
    <citation type="submission" date="2017-09" db="EMBL/GenBank/DDBJ databases">
        <title>Depth-based differentiation of microbial function through sediment-hosted aquifers and enrichment of novel symbionts in the deep terrestrial subsurface.</title>
        <authorList>
            <person name="Probst A.J."/>
            <person name="Ladd B."/>
            <person name="Jarett J.K."/>
            <person name="Geller-Mcgrath D.E."/>
            <person name="Sieber C.M.K."/>
            <person name="Emerson J.B."/>
            <person name="Anantharaman K."/>
            <person name="Thomas B.C."/>
            <person name="Malmstrom R."/>
            <person name="Stieglmeier M."/>
            <person name="Klingl A."/>
            <person name="Woyke T."/>
            <person name="Ryan C.M."/>
            <person name="Banfield J.F."/>
        </authorList>
    </citation>
    <scope>NUCLEOTIDE SEQUENCE [LARGE SCALE GENOMIC DNA]</scope>
</reference>